<keyword evidence="2 4" id="KW-0378">Hydrolase</keyword>
<keyword evidence="4" id="KW-0443">Lipid metabolism</keyword>
<dbReference type="InterPro" id="IPR031329">
    <property type="entry name" value="NEUT/ALK_ceramidase_N"/>
</dbReference>
<dbReference type="EC" id="3.5.1.23" evidence="4"/>
<feature type="domain" description="Neutral/alkaline non-lysosomal ceramidase C-terminal" evidence="6">
    <location>
        <begin position="596"/>
        <end position="756"/>
    </location>
</feature>
<reference evidence="7 8" key="1">
    <citation type="submission" date="2019-04" db="EMBL/GenBank/DDBJ databases">
        <authorList>
            <person name="Seth-Smith MB H."/>
            <person name="Seth-Smith H."/>
        </authorList>
    </citation>
    <scope>NUCLEOTIDE SEQUENCE [LARGE SCALE GENOMIC DNA]</scope>
    <source>
        <strain evidence="7">USB-603019</strain>
    </source>
</reference>
<dbReference type="GO" id="GO:0042759">
    <property type="term" value="P:long-chain fatty acid biosynthetic process"/>
    <property type="evidence" value="ECO:0007669"/>
    <property type="project" value="TreeGrafter"/>
</dbReference>
<evidence type="ECO:0000313" key="7">
    <source>
        <dbReference type="EMBL" id="VHN99891.1"/>
    </source>
</evidence>
<gene>
    <name evidence="7" type="ORF">LC603019_00305</name>
</gene>
<evidence type="ECO:0000256" key="1">
    <source>
        <dbReference type="ARBA" id="ARBA00009835"/>
    </source>
</evidence>
<comment type="catalytic activity">
    <reaction evidence="4">
        <text>an N-acylsphing-4-enine + H2O = sphing-4-enine + a fatty acid</text>
        <dbReference type="Rhea" id="RHEA:20856"/>
        <dbReference type="ChEBI" id="CHEBI:15377"/>
        <dbReference type="ChEBI" id="CHEBI:28868"/>
        <dbReference type="ChEBI" id="CHEBI:52639"/>
        <dbReference type="ChEBI" id="CHEBI:57756"/>
        <dbReference type="EC" id="3.5.1.23"/>
    </reaction>
</comment>
<name>A0A5E3ZVR7_9ACTN</name>
<keyword evidence="3" id="KW-0862">Zinc</keyword>
<dbReference type="Proteomes" id="UP000324288">
    <property type="component" value="Chromosome"/>
</dbReference>
<accession>A0A5E3ZVR7</accession>
<dbReference type="RefSeq" id="WP_197736898.1">
    <property type="nucleotide sequence ID" value="NZ_LR584267.1"/>
</dbReference>
<feature type="domain" description="Neutral/alkaline non-lysosomal ceramidase N-terminal" evidence="5">
    <location>
        <begin position="94"/>
        <end position="594"/>
    </location>
</feature>
<dbReference type="Pfam" id="PF17048">
    <property type="entry name" value="Ceramidse_alk_C"/>
    <property type="match status" value="1"/>
</dbReference>
<dbReference type="InterPro" id="IPR031331">
    <property type="entry name" value="NEUT/ALK_ceramidase_C"/>
</dbReference>
<dbReference type="Pfam" id="PF04734">
    <property type="entry name" value="Ceramidase_alk"/>
    <property type="match status" value="1"/>
</dbReference>
<dbReference type="Pfam" id="PF10518">
    <property type="entry name" value="TAT_signal"/>
    <property type="match status" value="1"/>
</dbReference>
<dbReference type="EMBL" id="LR584267">
    <property type="protein sequence ID" value="VHN99891.1"/>
    <property type="molecule type" value="Genomic_DNA"/>
</dbReference>
<dbReference type="PANTHER" id="PTHR12670">
    <property type="entry name" value="CERAMIDASE"/>
    <property type="match status" value="1"/>
</dbReference>
<evidence type="ECO:0000256" key="4">
    <source>
        <dbReference type="RuleBase" id="RU366019"/>
    </source>
</evidence>
<evidence type="ECO:0000256" key="3">
    <source>
        <dbReference type="PIRSR" id="PIRSR606823-2"/>
    </source>
</evidence>
<dbReference type="InterPro" id="IPR038445">
    <property type="entry name" value="NCDase_C_sf"/>
</dbReference>
<proteinExistence type="inferred from homology"/>
<dbReference type="Gene3D" id="2.60.40.2300">
    <property type="entry name" value="Neutral/alkaline non-lysosomal ceramidase, C-terminal domain"/>
    <property type="match status" value="1"/>
</dbReference>
<dbReference type="GO" id="GO:0017040">
    <property type="term" value="F:N-acylsphingosine amidohydrolase activity"/>
    <property type="evidence" value="ECO:0007669"/>
    <property type="project" value="UniProtKB-UniRule"/>
</dbReference>
<evidence type="ECO:0000256" key="2">
    <source>
        <dbReference type="ARBA" id="ARBA00022801"/>
    </source>
</evidence>
<dbReference type="GO" id="GO:0046514">
    <property type="term" value="P:ceramide catabolic process"/>
    <property type="evidence" value="ECO:0007669"/>
    <property type="project" value="InterPro"/>
</dbReference>
<dbReference type="InterPro" id="IPR006823">
    <property type="entry name" value="Ceramidase_alk"/>
</dbReference>
<dbReference type="AlphaFoldDB" id="A0A5E3ZVR7"/>
<keyword evidence="4" id="KW-0746">Sphingolipid metabolism</keyword>
<feature type="binding site" evidence="3">
    <location>
        <position position="186"/>
    </location>
    <ligand>
        <name>Zn(2+)</name>
        <dbReference type="ChEBI" id="CHEBI:29105"/>
    </ligand>
</feature>
<comment type="cofactor">
    <cofactor evidence="3">
        <name>Zn(2+)</name>
        <dbReference type="ChEBI" id="CHEBI:29105"/>
    </cofactor>
    <text evidence="3">Binds 1 zinc ion per subunit.</text>
</comment>
<feature type="binding site" evidence="3">
    <location>
        <position position="294"/>
    </location>
    <ligand>
        <name>Zn(2+)</name>
        <dbReference type="ChEBI" id="CHEBI:29105"/>
    </ligand>
</feature>
<dbReference type="GO" id="GO:0016020">
    <property type="term" value="C:membrane"/>
    <property type="evidence" value="ECO:0007669"/>
    <property type="project" value="GOC"/>
</dbReference>
<dbReference type="InterPro" id="IPR006311">
    <property type="entry name" value="TAT_signal"/>
</dbReference>
<sequence length="757" mass="84195">MSVHPGHGLANVSSDKQLCTKGIPSLPQRLDRIVLRETEKRSTVEINRRSLLKGMAATGVAAAVATGTTQSTGTPFAQAAKRHKITGPADGKGYSVGVGISSMTGAVAEQGMMGYSEPEQVARGLRSPYYARAFIFVDNKTKERLVYVNVDMACFFEALHQEVIKHCAKKYGKLYPESHLCITATHNHNSCGGTSHNMAYNTATSGFMENSFKEEVAGICEAIDKAHHAIRPATLLLGHAELHNASANRSTVAFERNPDSDKSYFPERIDPQVRVLRIQQAGEDVGAITWFATHGTSLTDANFYIAPDNKGLASYMWEHDEKGVRYLRGHHNFVAAFSQTNAGDMTPNLGIKQMKPTGPDGTNFVKNNVIIAKRQYDACKKAFESATPISGARLDVRYMYVDMAHQVIDGKYTHDGKRWRTSPAIMGGSGAACSMEDNVRCPTWDIPFIREGWQFPDAGPKIKSIQDAMKKMGIKKVPELPREDMLNQYPKVPLLPLGYLPPTPWNPQIVPAQIIRLCDQLTMCTNSSECTIVAALRVRRQVAKTLGIHLEDVIYQGYTNSYNQYITTPEEYMASQYEAGETQYGIETLGAWIQAFDKLAQAMRDGKPVAHGPSPLKHEWFHPTWLAAVPPDTCPKGKKYGDVLVPPQRGYHKGQTAQVDFVGAHPNNRIRRNSTYTKVEQKKGGSWVCVYDDSDYETMFHWERPKDSKTESITRVIWNIPTWQETGMYRLVQLGESRDKNGKITSYVGTSPAFRVS</sequence>
<evidence type="ECO:0000313" key="8">
    <source>
        <dbReference type="Proteomes" id="UP000324288"/>
    </source>
</evidence>
<comment type="similarity">
    <text evidence="1 4">Belongs to the neutral ceramidase family.</text>
</comment>
<dbReference type="GO" id="GO:0046512">
    <property type="term" value="P:sphingosine biosynthetic process"/>
    <property type="evidence" value="ECO:0007669"/>
    <property type="project" value="TreeGrafter"/>
</dbReference>
<dbReference type="InterPro" id="IPR019546">
    <property type="entry name" value="TAT_signal_bac_arc"/>
</dbReference>
<dbReference type="GO" id="GO:0046872">
    <property type="term" value="F:metal ion binding"/>
    <property type="evidence" value="ECO:0007669"/>
    <property type="project" value="UniProtKB-KW"/>
</dbReference>
<evidence type="ECO:0000259" key="5">
    <source>
        <dbReference type="Pfam" id="PF04734"/>
    </source>
</evidence>
<feature type="binding site" evidence="3">
    <location>
        <position position="529"/>
    </location>
    <ligand>
        <name>Zn(2+)</name>
        <dbReference type="ChEBI" id="CHEBI:29105"/>
    </ligand>
</feature>
<dbReference type="GO" id="GO:0005576">
    <property type="term" value="C:extracellular region"/>
    <property type="evidence" value="ECO:0007669"/>
    <property type="project" value="TreeGrafter"/>
</dbReference>
<organism evidence="7 8">
    <name type="scientific">Lawsonella clevelandensis</name>
    <dbReference type="NCBI Taxonomy" id="1528099"/>
    <lineage>
        <taxon>Bacteria</taxon>
        <taxon>Bacillati</taxon>
        <taxon>Actinomycetota</taxon>
        <taxon>Actinomycetes</taxon>
        <taxon>Mycobacteriales</taxon>
        <taxon>Lawsonellaceae</taxon>
        <taxon>Lawsonella</taxon>
    </lineage>
</organism>
<dbReference type="PANTHER" id="PTHR12670:SF1">
    <property type="entry name" value="NEUTRAL CERAMIDASE"/>
    <property type="match status" value="1"/>
</dbReference>
<dbReference type="PROSITE" id="PS51318">
    <property type="entry name" value="TAT"/>
    <property type="match status" value="1"/>
</dbReference>
<feature type="binding site" evidence="3">
    <location>
        <position position="565"/>
    </location>
    <ligand>
        <name>Zn(2+)</name>
        <dbReference type="ChEBI" id="CHEBI:29105"/>
    </ligand>
</feature>
<keyword evidence="8" id="KW-1185">Reference proteome</keyword>
<protein>
    <recommendedName>
        <fullName evidence="4">Neutral ceramidase</fullName>
        <ecNumber evidence="4">3.5.1.23</ecNumber>
    </recommendedName>
</protein>
<evidence type="ECO:0000259" key="6">
    <source>
        <dbReference type="Pfam" id="PF17048"/>
    </source>
</evidence>
<keyword evidence="3" id="KW-0479">Metal-binding</keyword>